<gene>
    <name evidence="2" type="ORF">MW084_03230</name>
</gene>
<keyword evidence="1" id="KW-1133">Transmembrane helix</keyword>
<dbReference type="RefSeq" id="WP_010469082.1">
    <property type="nucleotide sequence ID" value="NZ_CP095474.1"/>
</dbReference>
<keyword evidence="3" id="KW-1185">Reference proteome</keyword>
<keyword evidence="1" id="KW-0812">Transmembrane</keyword>
<accession>A0ABY4TDR1</accession>
<evidence type="ECO:0000313" key="2">
    <source>
        <dbReference type="EMBL" id="URN15115.1"/>
    </source>
</evidence>
<organism evidence="2 3">
    <name type="scientific">Streptomyces sudanensis</name>
    <dbReference type="NCBI Taxonomy" id="436397"/>
    <lineage>
        <taxon>Bacteria</taxon>
        <taxon>Bacillati</taxon>
        <taxon>Actinomycetota</taxon>
        <taxon>Actinomycetes</taxon>
        <taxon>Kitasatosporales</taxon>
        <taxon>Streptomycetaceae</taxon>
        <taxon>Streptomyces</taxon>
    </lineage>
</organism>
<protein>
    <submittedName>
        <fullName evidence="2">Uncharacterized protein</fullName>
    </submittedName>
</protein>
<name>A0ABY4TDR1_9ACTN</name>
<evidence type="ECO:0000256" key="1">
    <source>
        <dbReference type="SAM" id="Phobius"/>
    </source>
</evidence>
<dbReference type="EMBL" id="CP095474">
    <property type="protein sequence ID" value="URN15115.1"/>
    <property type="molecule type" value="Genomic_DNA"/>
</dbReference>
<feature type="transmembrane region" description="Helical" evidence="1">
    <location>
        <begin position="67"/>
        <end position="87"/>
    </location>
</feature>
<feature type="transmembrane region" description="Helical" evidence="1">
    <location>
        <begin position="6"/>
        <end position="23"/>
    </location>
</feature>
<dbReference type="Proteomes" id="UP001056383">
    <property type="component" value="Chromosome"/>
</dbReference>
<keyword evidence="1" id="KW-0472">Membrane</keyword>
<proteinExistence type="predicted"/>
<evidence type="ECO:0000313" key="3">
    <source>
        <dbReference type="Proteomes" id="UP001056383"/>
    </source>
</evidence>
<reference evidence="2" key="1">
    <citation type="submission" date="2022-04" db="EMBL/GenBank/DDBJ databases">
        <title>Systematic whole-genome sequencing reveals an unexpected diversity among actinomycetoma pathogens and provides insights into their antibacterial susceptibilities.</title>
        <authorList>
            <person name="Watson A.K."/>
            <person name="Kepplinger B."/>
            <person name="Bakhiet S.M."/>
            <person name="Mhmoud N.A."/>
            <person name="Chapman J."/>
            <person name="Allenby N."/>
            <person name="Mickiewicz K."/>
            <person name="Goodfellow M."/>
            <person name="Fahal A.H."/>
            <person name="Errington J."/>
        </authorList>
    </citation>
    <scope>NUCLEOTIDE SEQUENCE</scope>
    <source>
        <strain evidence="2">SD 504</strain>
    </source>
</reference>
<sequence>MDIPDWLLWIVVGLTVLQVFALVPGIRRVRRADPSARPGAFLDLLDRVGSLLFFCGLMLSLTRAGSWFWFALFGLGLSIAAHAVKGVHWLRARRRPMV</sequence>